<protein>
    <submittedName>
        <fullName evidence="1">XdhC family protein</fullName>
    </submittedName>
</protein>
<dbReference type="EMBL" id="JBEVCJ010000007">
    <property type="protein sequence ID" value="MET1255066.1"/>
    <property type="molecule type" value="Genomic_DNA"/>
</dbReference>
<evidence type="ECO:0000313" key="1">
    <source>
        <dbReference type="EMBL" id="MET1255066.1"/>
    </source>
</evidence>
<dbReference type="InterPro" id="IPR052698">
    <property type="entry name" value="MoCofactor_Util/Proc"/>
</dbReference>
<gene>
    <name evidence="1" type="ORF">ABVT43_08015</name>
</gene>
<accession>A0ABV2BSZ2</accession>
<keyword evidence="2" id="KW-1185">Reference proteome</keyword>
<dbReference type="Gene3D" id="3.40.50.720">
    <property type="entry name" value="NAD(P)-binding Rossmann-like Domain"/>
    <property type="match status" value="1"/>
</dbReference>
<organism evidence="1 2">
    <name type="scientific">Aliikangiella maris</name>
    <dbReference type="NCBI Taxonomy" id="3162458"/>
    <lineage>
        <taxon>Bacteria</taxon>
        <taxon>Pseudomonadati</taxon>
        <taxon>Pseudomonadota</taxon>
        <taxon>Gammaproteobacteria</taxon>
        <taxon>Oceanospirillales</taxon>
        <taxon>Pleioneaceae</taxon>
        <taxon>Aliikangiella</taxon>
    </lineage>
</organism>
<dbReference type="PANTHER" id="PTHR30388">
    <property type="entry name" value="ALDEHYDE OXIDOREDUCTASE MOLYBDENUM COFACTOR ASSEMBLY PROTEIN"/>
    <property type="match status" value="1"/>
</dbReference>
<evidence type="ECO:0000313" key="2">
    <source>
        <dbReference type="Proteomes" id="UP001548189"/>
    </source>
</evidence>
<comment type="caution">
    <text evidence="1">The sequence shown here is derived from an EMBL/GenBank/DDBJ whole genome shotgun (WGS) entry which is preliminary data.</text>
</comment>
<dbReference type="Proteomes" id="UP001548189">
    <property type="component" value="Unassembled WGS sequence"/>
</dbReference>
<sequence length="367" mass="41077">MKNLFQALSSFNNQQDYILAVITDTQGSTYQKAGAMMIIDSNYNYWGLLTGGCLEADLHYHCQQVFSQQVDQQLVYDLRSEDDLVWGMGLGCEGALNLLLKFLPAQHDHYHFFHILQKVADGEAYQMQIKTSGSFLIPNPTLQEGKKNISDKEEPSDYQNAINLKSDNIFTITFSNSHKANVQPQLLRQNNQQLLQIPLTPPHHLLICGATPDVTPVTAIAKQLGWKVSVIDHRPSYAQPQNFPAAHQVNLVKRSQWKNYDLTTVDSVVIMSHHYEQDKAYLHRLLNTPIPYIGLLGPAQRRDKLLKACATNIHQQQQRIYGPVGLPIGATSPESIALAIVAEIQSVLSQRSANQPLSLASSKVITL</sequence>
<dbReference type="InterPro" id="IPR027051">
    <property type="entry name" value="XdhC_Rossmann_dom"/>
</dbReference>
<dbReference type="Pfam" id="PF13478">
    <property type="entry name" value="XdhC_C"/>
    <property type="match status" value="1"/>
</dbReference>
<dbReference type="InterPro" id="IPR003777">
    <property type="entry name" value="XdhC_CoxI"/>
</dbReference>
<dbReference type="PANTHER" id="PTHR30388:SF6">
    <property type="entry name" value="XANTHINE DEHYDROGENASE SUBUNIT A-RELATED"/>
    <property type="match status" value="1"/>
</dbReference>
<reference evidence="1 2" key="1">
    <citation type="submission" date="2024-06" db="EMBL/GenBank/DDBJ databases">
        <authorList>
            <person name="Li F."/>
        </authorList>
    </citation>
    <scope>NUCLEOTIDE SEQUENCE [LARGE SCALE GENOMIC DNA]</scope>
    <source>
        <strain evidence="1 2">GXAS 311</strain>
    </source>
</reference>
<proteinExistence type="predicted"/>
<name>A0ABV2BSZ2_9GAMM</name>
<dbReference type="Pfam" id="PF02625">
    <property type="entry name" value="XdhC_CoxI"/>
    <property type="match status" value="1"/>
</dbReference>